<dbReference type="SMART" id="SM00174">
    <property type="entry name" value="RHO"/>
    <property type="match status" value="1"/>
</dbReference>
<evidence type="ECO:0000313" key="2">
    <source>
        <dbReference type="EMBL" id="ODV73062.1"/>
    </source>
</evidence>
<sequence length="208" mass="23285">MNTPPPVPLHQQQLRNSVSIKIAFLGDENVGKTSLMMKYVNNTYDPTYKKTLGVNFMEKSIELGTTDIRVSIYDVGGSPEFRNMSALATKDALGIVYVFDLTSEDTLRDIKEWFKLANSSNTSAIPILVGTKYDKLLEMDKEYQEFIHRLALKFAKALKASVVFTSASDSINVQKVVKILISKAFDLQIGIQEIKNVGEPLLLHQPIL</sequence>
<proteinExistence type="predicted"/>
<dbReference type="PROSITE" id="PS51419">
    <property type="entry name" value="RAB"/>
    <property type="match status" value="1"/>
</dbReference>
<dbReference type="SUPFAM" id="SSF52540">
    <property type="entry name" value="P-loop containing nucleoside triphosphate hydrolases"/>
    <property type="match status" value="1"/>
</dbReference>
<dbReference type="SMART" id="SM00173">
    <property type="entry name" value="RAS"/>
    <property type="match status" value="1"/>
</dbReference>
<keyword evidence="3" id="KW-1185">Reference proteome</keyword>
<dbReference type="RefSeq" id="XP_020070101.1">
    <property type="nucleotide sequence ID" value="XM_020215223.1"/>
</dbReference>
<reference evidence="2 3" key="1">
    <citation type="journal article" date="2016" name="Proc. Natl. Acad. Sci. U.S.A.">
        <title>Comparative genomics of biotechnologically important yeasts.</title>
        <authorList>
            <person name="Riley R."/>
            <person name="Haridas S."/>
            <person name="Wolfe K.H."/>
            <person name="Lopes M.R."/>
            <person name="Hittinger C.T."/>
            <person name="Goeker M."/>
            <person name="Salamov A.A."/>
            <person name="Wisecaver J.H."/>
            <person name="Long T.M."/>
            <person name="Calvey C.H."/>
            <person name="Aerts A.L."/>
            <person name="Barry K.W."/>
            <person name="Choi C."/>
            <person name="Clum A."/>
            <person name="Coughlan A.Y."/>
            <person name="Deshpande S."/>
            <person name="Douglass A.P."/>
            <person name="Hanson S.J."/>
            <person name="Klenk H.-P."/>
            <person name="LaButti K.M."/>
            <person name="Lapidus A."/>
            <person name="Lindquist E.A."/>
            <person name="Lipzen A.M."/>
            <person name="Meier-Kolthoff J.P."/>
            <person name="Ohm R.A."/>
            <person name="Otillar R.P."/>
            <person name="Pangilinan J.L."/>
            <person name="Peng Y."/>
            <person name="Rokas A."/>
            <person name="Rosa C.A."/>
            <person name="Scheuner C."/>
            <person name="Sibirny A.A."/>
            <person name="Slot J.C."/>
            <person name="Stielow J.B."/>
            <person name="Sun H."/>
            <person name="Kurtzman C.P."/>
            <person name="Blackwell M."/>
            <person name="Grigoriev I.V."/>
            <person name="Jeffries T.W."/>
        </authorList>
    </citation>
    <scope>NUCLEOTIDE SEQUENCE [LARGE SCALE GENOMIC DNA]</scope>
    <source>
        <strain evidence="3">ATCC 18201 / CBS 1600 / BCRC 20928 / JCM 3617 / NBRC 0987 / NRRL Y-1542</strain>
    </source>
</reference>
<gene>
    <name evidence="2" type="ORF">CYBJADRAFT_168123</name>
</gene>
<dbReference type="InterPro" id="IPR027417">
    <property type="entry name" value="P-loop_NTPase"/>
</dbReference>
<dbReference type="Pfam" id="PF00071">
    <property type="entry name" value="Ras"/>
    <property type="match status" value="1"/>
</dbReference>
<dbReference type="FunFam" id="3.40.50.300:FF:001447">
    <property type="entry name" value="Ras-related protein Rab-1B"/>
    <property type="match status" value="1"/>
</dbReference>
<accession>A0A1E4S0P0</accession>
<dbReference type="GeneID" id="30989619"/>
<dbReference type="STRING" id="983966.A0A1E4S0P0"/>
<dbReference type="EMBL" id="KV453932">
    <property type="protein sequence ID" value="ODV73062.1"/>
    <property type="molecule type" value="Genomic_DNA"/>
</dbReference>
<dbReference type="GO" id="GO:0003924">
    <property type="term" value="F:GTPase activity"/>
    <property type="evidence" value="ECO:0007669"/>
    <property type="project" value="InterPro"/>
</dbReference>
<protein>
    <submittedName>
        <fullName evidence="2">p-loop containing nucleoside triphosphate hydrolase protein</fullName>
    </submittedName>
</protein>
<dbReference type="PRINTS" id="PR00449">
    <property type="entry name" value="RASTRNSFRMNG"/>
</dbReference>
<dbReference type="AlphaFoldDB" id="A0A1E4S0P0"/>
<dbReference type="PROSITE" id="PS51421">
    <property type="entry name" value="RAS"/>
    <property type="match status" value="1"/>
</dbReference>
<name>A0A1E4S0P0_CYBJN</name>
<dbReference type="Gene3D" id="3.40.50.300">
    <property type="entry name" value="P-loop containing nucleotide triphosphate hydrolases"/>
    <property type="match status" value="1"/>
</dbReference>
<dbReference type="OMA" id="FDLNCTI"/>
<evidence type="ECO:0000313" key="3">
    <source>
        <dbReference type="Proteomes" id="UP000094389"/>
    </source>
</evidence>
<dbReference type="GO" id="GO:0005525">
    <property type="term" value="F:GTP binding"/>
    <property type="evidence" value="ECO:0007669"/>
    <property type="project" value="InterPro"/>
</dbReference>
<dbReference type="InterPro" id="IPR005225">
    <property type="entry name" value="Small_GTP-bd"/>
</dbReference>
<dbReference type="SMART" id="SM00175">
    <property type="entry name" value="RAB"/>
    <property type="match status" value="1"/>
</dbReference>
<keyword evidence="2" id="KW-0378">Hydrolase</keyword>
<dbReference type="NCBIfam" id="TIGR00231">
    <property type="entry name" value="small_GTP"/>
    <property type="match status" value="1"/>
</dbReference>
<evidence type="ECO:0000256" key="1">
    <source>
        <dbReference type="ARBA" id="ARBA00022741"/>
    </source>
</evidence>
<keyword evidence="1" id="KW-0547">Nucleotide-binding</keyword>
<dbReference type="PANTHER" id="PTHR47978">
    <property type="match status" value="1"/>
</dbReference>
<dbReference type="InterPro" id="IPR001806">
    <property type="entry name" value="Small_GTPase"/>
</dbReference>
<dbReference type="Proteomes" id="UP000094389">
    <property type="component" value="Unassembled WGS sequence"/>
</dbReference>
<organism evidence="2 3">
    <name type="scientific">Cyberlindnera jadinii (strain ATCC 18201 / CBS 1600 / BCRC 20928 / JCM 3617 / NBRC 0987 / NRRL Y-1542)</name>
    <name type="common">Torula yeast</name>
    <name type="synonym">Candida utilis</name>
    <dbReference type="NCBI Taxonomy" id="983966"/>
    <lineage>
        <taxon>Eukaryota</taxon>
        <taxon>Fungi</taxon>
        <taxon>Dikarya</taxon>
        <taxon>Ascomycota</taxon>
        <taxon>Saccharomycotina</taxon>
        <taxon>Saccharomycetes</taxon>
        <taxon>Phaffomycetales</taxon>
        <taxon>Phaffomycetaceae</taxon>
        <taxon>Cyberlindnera</taxon>
    </lineage>
</organism>
<dbReference type="OrthoDB" id="6585768at2759"/>